<protein>
    <submittedName>
        <fullName evidence="3">MazE family transcriptional regulator</fullName>
    </submittedName>
</protein>
<dbReference type="PROSITE" id="PS51740">
    <property type="entry name" value="SPOVT_ABRB"/>
    <property type="match status" value="1"/>
</dbReference>
<sequence length="86" mass="9629">MGTAIRTRIVKIGNSQGIRIPKLLLEQSGLNADVEVEVEGDHLVIRTAPRQRAGWDTAFAAMADSHDDTLLDDLNPTDWDDAEWEW</sequence>
<keyword evidence="1" id="KW-0238">DNA-binding</keyword>
<dbReference type="RefSeq" id="WP_073608041.1">
    <property type="nucleotide sequence ID" value="NZ_MRCG01000005.1"/>
</dbReference>
<evidence type="ECO:0000313" key="3">
    <source>
        <dbReference type="EMBL" id="OKH48629.1"/>
    </source>
</evidence>
<dbReference type="OrthoDB" id="9795766at2"/>
<feature type="domain" description="SpoVT-AbrB" evidence="2">
    <location>
        <begin position="7"/>
        <end position="50"/>
    </location>
</feature>
<dbReference type="SUPFAM" id="SSF89447">
    <property type="entry name" value="AbrB/MazE/MraZ-like"/>
    <property type="match status" value="1"/>
</dbReference>
<dbReference type="AlphaFoldDB" id="A0A1U7J6T3"/>
<dbReference type="InterPro" id="IPR037914">
    <property type="entry name" value="SpoVT-AbrB_sf"/>
</dbReference>
<evidence type="ECO:0000259" key="2">
    <source>
        <dbReference type="PROSITE" id="PS51740"/>
    </source>
</evidence>
<dbReference type="STRING" id="549789.NIES30_08740"/>
<name>A0A1U7J6T3_9CYAN</name>
<dbReference type="EMBL" id="MRCG01000005">
    <property type="protein sequence ID" value="OKH48629.1"/>
    <property type="molecule type" value="Genomic_DNA"/>
</dbReference>
<accession>A0A1U7J6T3</accession>
<evidence type="ECO:0000256" key="1">
    <source>
        <dbReference type="PROSITE-ProRule" id="PRU01076"/>
    </source>
</evidence>
<comment type="caution">
    <text evidence="3">The sequence shown here is derived from an EMBL/GenBank/DDBJ whole genome shotgun (WGS) entry which is preliminary data.</text>
</comment>
<reference evidence="3 4" key="1">
    <citation type="submission" date="2016-11" db="EMBL/GenBank/DDBJ databases">
        <title>Draft Genome Sequences of Nine Cyanobacterial Strains from Diverse Habitats.</title>
        <authorList>
            <person name="Zhu T."/>
            <person name="Hou S."/>
            <person name="Lu X."/>
            <person name="Hess W.R."/>
        </authorList>
    </citation>
    <scope>NUCLEOTIDE SEQUENCE [LARGE SCALE GENOMIC DNA]</scope>
    <source>
        <strain evidence="3 4">NIES-30</strain>
    </source>
</reference>
<proteinExistence type="predicted"/>
<organism evidence="3 4">
    <name type="scientific">Phormidium tenue NIES-30</name>
    <dbReference type="NCBI Taxonomy" id="549789"/>
    <lineage>
        <taxon>Bacteria</taxon>
        <taxon>Bacillati</taxon>
        <taxon>Cyanobacteriota</taxon>
        <taxon>Cyanophyceae</taxon>
        <taxon>Oscillatoriophycideae</taxon>
        <taxon>Oscillatoriales</taxon>
        <taxon>Oscillatoriaceae</taxon>
        <taxon>Phormidium</taxon>
    </lineage>
</organism>
<gene>
    <name evidence="3" type="ORF">NIES30_08740</name>
</gene>
<keyword evidence="4" id="KW-1185">Reference proteome</keyword>
<dbReference type="Pfam" id="PF04014">
    <property type="entry name" value="MazE_antitoxin"/>
    <property type="match status" value="1"/>
</dbReference>
<evidence type="ECO:0000313" key="4">
    <source>
        <dbReference type="Proteomes" id="UP000185557"/>
    </source>
</evidence>
<dbReference type="Proteomes" id="UP000185557">
    <property type="component" value="Unassembled WGS sequence"/>
</dbReference>
<dbReference type="SMART" id="SM00966">
    <property type="entry name" value="SpoVT_AbrB"/>
    <property type="match status" value="1"/>
</dbReference>
<dbReference type="Gene3D" id="2.10.260.10">
    <property type="match status" value="1"/>
</dbReference>
<dbReference type="GO" id="GO:0003677">
    <property type="term" value="F:DNA binding"/>
    <property type="evidence" value="ECO:0007669"/>
    <property type="project" value="UniProtKB-UniRule"/>
</dbReference>
<dbReference type="InterPro" id="IPR007159">
    <property type="entry name" value="SpoVT-AbrB_dom"/>
</dbReference>